<feature type="signal peptide" evidence="1">
    <location>
        <begin position="1"/>
        <end position="21"/>
    </location>
</feature>
<dbReference type="InterPro" id="IPR000801">
    <property type="entry name" value="Esterase-like"/>
</dbReference>
<dbReference type="EMBL" id="JBHSAT010000004">
    <property type="protein sequence ID" value="MFC3876001.1"/>
    <property type="molecule type" value="Genomic_DNA"/>
</dbReference>
<protein>
    <submittedName>
        <fullName evidence="2">Alpha/beta hydrolase</fullName>
    </submittedName>
</protein>
<dbReference type="InterPro" id="IPR050583">
    <property type="entry name" value="Mycobacterial_A85_antigen"/>
</dbReference>
<dbReference type="SUPFAM" id="SSF53474">
    <property type="entry name" value="alpha/beta-Hydrolases"/>
    <property type="match status" value="1"/>
</dbReference>
<sequence length="382" mass="44299">MKRLNLICLFLLSTIITFAQAKYETIYSNALGEDREIKVLLPRGYDPNEEKAYPVIYVFDGDYLFEAVAGNVDYFAYWEDIPESIVVGVNQYDTREDDLYYSEQNSLPVESGAAFFEFVGKDLIPHIQKNYKTENFRVAVGHGQTANFINYYLLRKPPIFNAYISVSPDLAPEMQNYLLERMKAFENKVFYYMATSTQDVLEIKEATESLDKGISAIENNNLLYTFDLFEGPSHYALPTHAIPKALERIFFVFQPISKKEYTESILKLTTSPVEYLTQKYDLIKDLFGMDKQILVNDFKAIDAAIRKNEKWEYYEDLSKIARKQYPDTLLGHYYLGMFYEKTGEPKKAMKTYRSAYILEEIAGISKDLLLEKADEIKADFGY</sequence>
<organism evidence="2 3">
    <name type="scientific">Winogradskyella maritima</name>
    <dbReference type="NCBI Taxonomy" id="1517766"/>
    <lineage>
        <taxon>Bacteria</taxon>
        <taxon>Pseudomonadati</taxon>
        <taxon>Bacteroidota</taxon>
        <taxon>Flavobacteriia</taxon>
        <taxon>Flavobacteriales</taxon>
        <taxon>Flavobacteriaceae</taxon>
        <taxon>Winogradskyella</taxon>
    </lineage>
</organism>
<comment type="caution">
    <text evidence="2">The sequence shown here is derived from an EMBL/GenBank/DDBJ whole genome shotgun (WGS) entry which is preliminary data.</text>
</comment>
<keyword evidence="1" id="KW-0732">Signal</keyword>
<keyword evidence="2" id="KW-0378">Hydrolase</keyword>
<dbReference type="GO" id="GO:0016787">
    <property type="term" value="F:hydrolase activity"/>
    <property type="evidence" value="ECO:0007669"/>
    <property type="project" value="UniProtKB-KW"/>
</dbReference>
<gene>
    <name evidence="2" type="ORF">ACFOSX_02055</name>
</gene>
<dbReference type="PANTHER" id="PTHR48098">
    <property type="entry name" value="ENTEROCHELIN ESTERASE-RELATED"/>
    <property type="match status" value="1"/>
</dbReference>
<dbReference type="Gene3D" id="1.25.40.10">
    <property type="entry name" value="Tetratricopeptide repeat domain"/>
    <property type="match status" value="1"/>
</dbReference>
<dbReference type="InterPro" id="IPR011990">
    <property type="entry name" value="TPR-like_helical_dom_sf"/>
</dbReference>
<name>A0ABV8AGK8_9FLAO</name>
<reference evidence="3" key="1">
    <citation type="journal article" date="2019" name="Int. J. Syst. Evol. Microbiol.">
        <title>The Global Catalogue of Microorganisms (GCM) 10K type strain sequencing project: providing services to taxonomists for standard genome sequencing and annotation.</title>
        <authorList>
            <consortium name="The Broad Institute Genomics Platform"/>
            <consortium name="The Broad Institute Genome Sequencing Center for Infectious Disease"/>
            <person name="Wu L."/>
            <person name="Ma J."/>
        </authorList>
    </citation>
    <scope>NUCLEOTIDE SEQUENCE [LARGE SCALE GENOMIC DNA]</scope>
    <source>
        <strain evidence="3">CECT 8979</strain>
    </source>
</reference>
<evidence type="ECO:0000256" key="1">
    <source>
        <dbReference type="SAM" id="SignalP"/>
    </source>
</evidence>
<evidence type="ECO:0000313" key="3">
    <source>
        <dbReference type="Proteomes" id="UP001595812"/>
    </source>
</evidence>
<keyword evidence="3" id="KW-1185">Reference proteome</keyword>
<evidence type="ECO:0000313" key="2">
    <source>
        <dbReference type="EMBL" id="MFC3876001.1"/>
    </source>
</evidence>
<feature type="chain" id="PRO_5047185010" evidence="1">
    <location>
        <begin position="22"/>
        <end position="382"/>
    </location>
</feature>
<dbReference type="Proteomes" id="UP001595812">
    <property type="component" value="Unassembled WGS sequence"/>
</dbReference>
<accession>A0ABV8AGK8</accession>
<dbReference type="PANTHER" id="PTHR48098:SF6">
    <property type="entry name" value="FERRI-BACILLIBACTIN ESTERASE BESA"/>
    <property type="match status" value="1"/>
</dbReference>
<dbReference type="Pfam" id="PF00756">
    <property type="entry name" value="Esterase"/>
    <property type="match status" value="1"/>
</dbReference>
<dbReference type="Gene3D" id="3.40.50.1820">
    <property type="entry name" value="alpha/beta hydrolase"/>
    <property type="match status" value="1"/>
</dbReference>
<dbReference type="InterPro" id="IPR029058">
    <property type="entry name" value="AB_hydrolase_fold"/>
</dbReference>
<dbReference type="RefSeq" id="WP_386096516.1">
    <property type="nucleotide sequence ID" value="NZ_JBHSAT010000004.1"/>
</dbReference>
<proteinExistence type="predicted"/>